<sequence length="161" mass="18753">MRKFSRMAKAVSNHVADNHYRPDLKKVALARLWVVHKSLKVAKSGAKKRNRQSEARILHLVEVTRILFRYSPETLGYVSDTLNGVAVDSRMYPDVSSPYHYRILTMKVCFQLWDVRIDDFDYMYMVDVGILKIANLTLDKPELEAELFRSFNNVNDDIEVN</sequence>
<reference evidence="1" key="1">
    <citation type="journal article" date="2023" name="Plant J.">
        <title>Genome sequences and population genomics provide insights into the demographic history, inbreeding, and mutation load of two 'living fossil' tree species of Dipteronia.</title>
        <authorList>
            <person name="Feng Y."/>
            <person name="Comes H.P."/>
            <person name="Chen J."/>
            <person name="Zhu S."/>
            <person name="Lu R."/>
            <person name="Zhang X."/>
            <person name="Li P."/>
            <person name="Qiu J."/>
            <person name="Olsen K.M."/>
            <person name="Qiu Y."/>
        </authorList>
    </citation>
    <scope>NUCLEOTIDE SEQUENCE</scope>
    <source>
        <strain evidence="1">NBL</strain>
    </source>
</reference>
<dbReference type="GO" id="GO:0006412">
    <property type="term" value="P:translation"/>
    <property type="evidence" value="ECO:0007669"/>
    <property type="project" value="InterPro"/>
</dbReference>
<accession>A0AAE0AJ80</accession>
<protein>
    <submittedName>
        <fullName evidence="1">Uncharacterized protein</fullName>
    </submittedName>
</protein>
<name>A0AAE0AJ80_9ROSI</name>
<dbReference type="Proteomes" id="UP001281410">
    <property type="component" value="Unassembled WGS sequence"/>
</dbReference>
<evidence type="ECO:0000313" key="1">
    <source>
        <dbReference type="EMBL" id="KAK3218675.1"/>
    </source>
</evidence>
<dbReference type="AlphaFoldDB" id="A0AAE0AJ80"/>
<keyword evidence="2" id="KW-1185">Reference proteome</keyword>
<dbReference type="GO" id="GO:0003735">
    <property type="term" value="F:structural constituent of ribosome"/>
    <property type="evidence" value="ECO:0007669"/>
    <property type="project" value="InterPro"/>
</dbReference>
<gene>
    <name evidence="1" type="ORF">Dsin_012645</name>
</gene>
<dbReference type="EMBL" id="JANJYJ010000004">
    <property type="protein sequence ID" value="KAK3218675.1"/>
    <property type="molecule type" value="Genomic_DNA"/>
</dbReference>
<proteinExistence type="predicted"/>
<dbReference type="PANTHER" id="PTHR10544">
    <property type="entry name" value="60S RIBOSOMAL PROTEIN L28"/>
    <property type="match status" value="1"/>
</dbReference>
<comment type="caution">
    <text evidence="1">The sequence shown here is derived from an EMBL/GenBank/DDBJ whole genome shotgun (WGS) entry which is preliminary data.</text>
</comment>
<evidence type="ECO:0000313" key="2">
    <source>
        <dbReference type="Proteomes" id="UP001281410"/>
    </source>
</evidence>
<dbReference type="GO" id="GO:0005840">
    <property type="term" value="C:ribosome"/>
    <property type="evidence" value="ECO:0007669"/>
    <property type="project" value="InterPro"/>
</dbReference>
<dbReference type="Gene3D" id="3.30.390.110">
    <property type="match status" value="1"/>
</dbReference>
<dbReference type="InterPro" id="IPR002672">
    <property type="entry name" value="Ribosomal_eL28"/>
</dbReference>
<organism evidence="1 2">
    <name type="scientific">Dipteronia sinensis</name>
    <dbReference type="NCBI Taxonomy" id="43782"/>
    <lineage>
        <taxon>Eukaryota</taxon>
        <taxon>Viridiplantae</taxon>
        <taxon>Streptophyta</taxon>
        <taxon>Embryophyta</taxon>
        <taxon>Tracheophyta</taxon>
        <taxon>Spermatophyta</taxon>
        <taxon>Magnoliopsida</taxon>
        <taxon>eudicotyledons</taxon>
        <taxon>Gunneridae</taxon>
        <taxon>Pentapetalae</taxon>
        <taxon>rosids</taxon>
        <taxon>malvids</taxon>
        <taxon>Sapindales</taxon>
        <taxon>Sapindaceae</taxon>
        <taxon>Hippocastanoideae</taxon>
        <taxon>Acereae</taxon>
        <taxon>Dipteronia</taxon>
    </lineage>
</organism>